<keyword evidence="1" id="KW-1133">Transmembrane helix</keyword>
<proteinExistence type="predicted"/>
<evidence type="ECO:0000313" key="2">
    <source>
        <dbReference type="EMBL" id="KPL73835.1"/>
    </source>
</evidence>
<organism evidence="2 3">
    <name type="scientific">Bellilinea caldifistulae</name>
    <dbReference type="NCBI Taxonomy" id="360411"/>
    <lineage>
        <taxon>Bacteria</taxon>
        <taxon>Bacillati</taxon>
        <taxon>Chloroflexota</taxon>
        <taxon>Anaerolineae</taxon>
        <taxon>Anaerolineales</taxon>
        <taxon>Anaerolineaceae</taxon>
        <taxon>Bellilinea</taxon>
    </lineage>
</organism>
<dbReference type="EMBL" id="LGHJ01000019">
    <property type="protein sequence ID" value="KPL73835.1"/>
    <property type="molecule type" value="Genomic_DNA"/>
</dbReference>
<reference evidence="2 3" key="1">
    <citation type="submission" date="2015-07" db="EMBL/GenBank/DDBJ databases">
        <title>Draft genome of Bellilinea caldifistulae DSM 17877.</title>
        <authorList>
            <person name="Hemp J."/>
            <person name="Ward L.M."/>
            <person name="Pace L.A."/>
            <person name="Fischer W.W."/>
        </authorList>
    </citation>
    <scope>NUCLEOTIDE SEQUENCE [LARGE SCALE GENOMIC DNA]</scope>
    <source>
        <strain evidence="2 3">GOMI-1</strain>
    </source>
</reference>
<keyword evidence="3" id="KW-1185">Reference proteome</keyword>
<comment type="caution">
    <text evidence="2">The sequence shown here is derived from an EMBL/GenBank/DDBJ whole genome shotgun (WGS) entry which is preliminary data.</text>
</comment>
<protein>
    <submittedName>
        <fullName evidence="2">Uncharacterized protein</fullName>
    </submittedName>
</protein>
<evidence type="ECO:0000313" key="3">
    <source>
        <dbReference type="Proteomes" id="UP000050514"/>
    </source>
</evidence>
<gene>
    <name evidence="2" type="ORF">AC812_13680</name>
</gene>
<evidence type="ECO:0000256" key="1">
    <source>
        <dbReference type="SAM" id="Phobius"/>
    </source>
</evidence>
<feature type="transmembrane region" description="Helical" evidence="1">
    <location>
        <begin position="48"/>
        <end position="69"/>
    </location>
</feature>
<sequence>MTPRFETLINQYAMRDHTLLVLFMITLSLVVAWIIADRGFIKSRFRAFLRALVPGSILVLLLLTLIYSVRG</sequence>
<name>A0A0P6XF83_9CHLR</name>
<dbReference type="Proteomes" id="UP000050514">
    <property type="component" value="Unassembled WGS sequence"/>
</dbReference>
<keyword evidence="1" id="KW-0472">Membrane</keyword>
<dbReference type="AlphaFoldDB" id="A0A0P6XF83"/>
<keyword evidence="1" id="KW-0812">Transmembrane</keyword>
<dbReference type="STRING" id="360411.AC812_13680"/>
<feature type="transmembrane region" description="Helical" evidence="1">
    <location>
        <begin position="20"/>
        <end position="36"/>
    </location>
</feature>
<accession>A0A0P6XF83</accession>